<dbReference type="Pfam" id="PF13962">
    <property type="entry name" value="PGG"/>
    <property type="match status" value="1"/>
</dbReference>
<dbReference type="Proteomes" id="UP000596660">
    <property type="component" value="Unplaced"/>
</dbReference>
<comment type="subcellular location">
    <subcellularLocation>
        <location evidence="1">Membrane</location>
        <topology evidence="1">Multi-pass membrane protein</topology>
    </subcellularLocation>
</comment>
<dbReference type="OrthoDB" id="1847170at2759"/>
<reference evidence="10" key="2">
    <citation type="submission" date="2021-03" db="UniProtKB">
        <authorList>
            <consortium name="EnsemblPlants"/>
        </authorList>
    </citation>
    <scope>IDENTIFICATION</scope>
</reference>
<reference evidence="10" key="1">
    <citation type="journal article" date="2017" name="Nature">
        <title>The genome of Chenopodium quinoa.</title>
        <authorList>
            <person name="Jarvis D.E."/>
            <person name="Ho Y.S."/>
            <person name="Lightfoot D.J."/>
            <person name="Schmoeckel S.M."/>
            <person name="Li B."/>
            <person name="Borm T.J.A."/>
            <person name="Ohyanagi H."/>
            <person name="Mineta K."/>
            <person name="Michell C.T."/>
            <person name="Saber N."/>
            <person name="Kharbatia N.M."/>
            <person name="Rupper R.R."/>
            <person name="Sharp A.R."/>
            <person name="Dally N."/>
            <person name="Boughton B.A."/>
            <person name="Woo Y.H."/>
            <person name="Gao G."/>
            <person name="Schijlen E.G.W.M."/>
            <person name="Guo X."/>
            <person name="Momin A.A."/>
            <person name="Negrao S."/>
            <person name="Al-Babili S."/>
            <person name="Gehring C."/>
            <person name="Roessner U."/>
            <person name="Jung C."/>
            <person name="Murphy K."/>
            <person name="Arold S.T."/>
            <person name="Gojobori T."/>
            <person name="van der Linden C.G."/>
            <person name="van Loo E.N."/>
            <person name="Jellen E.N."/>
            <person name="Maughan P.J."/>
            <person name="Tester M."/>
        </authorList>
    </citation>
    <scope>NUCLEOTIDE SEQUENCE [LARGE SCALE GENOMIC DNA]</scope>
    <source>
        <strain evidence="10">cv. PI 614886</strain>
    </source>
</reference>
<keyword evidence="5 7" id="KW-0040">ANK repeat</keyword>
<evidence type="ECO:0000256" key="4">
    <source>
        <dbReference type="ARBA" id="ARBA00022989"/>
    </source>
</evidence>
<dbReference type="InterPro" id="IPR002110">
    <property type="entry name" value="Ankyrin_rpt"/>
</dbReference>
<dbReference type="RefSeq" id="XP_021730995.1">
    <property type="nucleotide sequence ID" value="XM_021875303.1"/>
</dbReference>
<feature type="repeat" description="ANK" evidence="7">
    <location>
        <begin position="278"/>
        <end position="310"/>
    </location>
</feature>
<feature type="transmembrane region" description="Helical" evidence="8">
    <location>
        <begin position="832"/>
        <end position="850"/>
    </location>
</feature>
<dbReference type="PROSITE" id="PS50088">
    <property type="entry name" value="ANK_REPEAT"/>
    <property type="match status" value="5"/>
</dbReference>
<dbReference type="Pfam" id="PF00023">
    <property type="entry name" value="Ank"/>
    <property type="match status" value="1"/>
</dbReference>
<keyword evidence="4 8" id="KW-1133">Transmembrane helix</keyword>
<dbReference type="PROSITE" id="PS50297">
    <property type="entry name" value="ANK_REP_REGION"/>
    <property type="match status" value="5"/>
</dbReference>
<evidence type="ECO:0000313" key="10">
    <source>
        <dbReference type="EnsemblPlants" id="AUR62034600-RA:cds"/>
    </source>
</evidence>
<feature type="transmembrane region" description="Helical" evidence="8">
    <location>
        <begin position="768"/>
        <end position="793"/>
    </location>
</feature>
<keyword evidence="3" id="KW-0677">Repeat</keyword>
<organism evidence="10 11">
    <name type="scientific">Chenopodium quinoa</name>
    <name type="common">Quinoa</name>
    <dbReference type="NCBI Taxonomy" id="63459"/>
    <lineage>
        <taxon>Eukaryota</taxon>
        <taxon>Viridiplantae</taxon>
        <taxon>Streptophyta</taxon>
        <taxon>Embryophyta</taxon>
        <taxon>Tracheophyta</taxon>
        <taxon>Spermatophyta</taxon>
        <taxon>Magnoliopsida</taxon>
        <taxon>eudicotyledons</taxon>
        <taxon>Gunneridae</taxon>
        <taxon>Pentapetalae</taxon>
        <taxon>Caryophyllales</taxon>
        <taxon>Chenopodiaceae</taxon>
        <taxon>Chenopodioideae</taxon>
        <taxon>Atripliceae</taxon>
        <taxon>Chenopodium</taxon>
    </lineage>
</organism>
<dbReference type="KEGG" id="cqi:110697900"/>
<dbReference type="PANTHER" id="PTHR24186">
    <property type="entry name" value="PROTEIN PHOSPHATASE 1 REGULATORY SUBUNIT"/>
    <property type="match status" value="1"/>
</dbReference>
<dbReference type="Gene3D" id="1.25.40.20">
    <property type="entry name" value="Ankyrin repeat-containing domain"/>
    <property type="match status" value="5"/>
</dbReference>
<feature type="repeat" description="ANK" evidence="7">
    <location>
        <begin position="635"/>
        <end position="656"/>
    </location>
</feature>
<dbReference type="GeneID" id="110697900"/>
<name>A0A803MSP9_CHEQI</name>
<keyword evidence="11" id="KW-1185">Reference proteome</keyword>
<dbReference type="PANTHER" id="PTHR24186:SF46">
    <property type="entry name" value="PROTEIN ACCELERATED CELL DEATH 6-LIKE"/>
    <property type="match status" value="1"/>
</dbReference>
<evidence type="ECO:0000259" key="9">
    <source>
        <dbReference type="Pfam" id="PF13962"/>
    </source>
</evidence>
<keyword evidence="2 8" id="KW-0812">Transmembrane</keyword>
<dbReference type="OMA" id="CECILLY"/>
<feature type="repeat" description="ANK" evidence="7">
    <location>
        <begin position="123"/>
        <end position="155"/>
    </location>
</feature>
<proteinExistence type="predicted"/>
<feature type="transmembrane region" description="Helical" evidence="8">
    <location>
        <begin position="805"/>
        <end position="826"/>
    </location>
</feature>
<dbReference type="EnsemblPlants" id="AUR62034600-RA">
    <property type="protein sequence ID" value="AUR62034600-RA:cds"/>
    <property type="gene ID" value="AUR62034600"/>
</dbReference>
<keyword evidence="6 8" id="KW-0472">Membrane</keyword>
<feature type="repeat" description="ANK" evidence="7">
    <location>
        <begin position="80"/>
        <end position="112"/>
    </location>
</feature>
<evidence type="ECO:0000256" key="7">
    <source>
        <dbReference type="PROSITE-ProRule" id="PRU00023"/>
    </source>
</evidence>
<protein>
    <recommendedName>
        <fullName evidence="9">PGG domain-containing protein</fullName>
    </recommendedName>
</protein>
<gene>
    <name evidence="10" type="primary">LOC110697900</name>
</gene>
<evidence type="ECO:0000313" key="11">
    <source>
        <dbReference type="Proteomes" id="UP000596660"/>
    </source>
</evidence>
<evidence type="ECO:0000256" key="5">
    <source>
        <dbReference type="ARBA" id="ARBA00023043"/>
    </source>
</evidence>
<dbReference type="AlphaFoldDB" id="A0A803MSP9"/>
<dbReference type="InterPro" id="IPR026961">
    <property type="entry name" value="PGG_dom"/>
</dbReference>
<dbReference type="SUPFAM" id="SSF48403">
    <property type="entry name" value="Ankyrin repeat"/>
    <property type="match status" value="2"/>
</dbReference>
<dbReference type="SMART" id="SM00248">
    <property type="entry name" value="ANK"/>
    <property type="match status" value="9"/>
</dbReference>
<evidence type="ECO:0000256" key="2">
    <source>
        <dbReference type="ARBA" id="ARBA00022692"/>
    </source>
</evidence>
<feature type="domain" description="PGG" evidence="9">
    <location>
        <begin position="716"/>
        <end position="827"/>
    </location>
</feature>
<evidence type="ECO:0000256" key="8">
    <source>
        <dbReference type="SAM" id="Phobius"/>
    </source>
</evidence>
<dbReference type="InterPro" id="IPR036770">
    <property type="entry name" value="Ankyrin_rpt-contain_sf"/>
</dbReference>
<sequence>MDSVLYNAATLGNVSFLNDARNNELESGTDEYFLKQTEHKNNILHLAIPRKHFEFVEEVILNGLISKQAIDELIKQANKDGNTPVHVAAEVGNVDMFKLLHDYGCGQTVQKEGKPVFMMQNVEGNTPLHVALIHANVEIAKLLVETHPDLVYVTNTSKETPLHLATMHQPIDVPIKDREAALAYLDMIKVLLEKDSSIACLCDEAGSTPLHRAASIISAYNLQIIKLILYHCPQSAELRDGSRKTILHLLKTIPNYKEGKDLLGITEVFDLRNHQDQQGNTPLHAAAINMNLNLVRVLVDSSARQSIRNKDGISAASLIQEKFERNVEKNQMTMDVCEATDRASITFLKGRLHNFGSNFLFSRDSERRNVVHKLMQINNGTTINPADYIEFIQQVLESFPEFICQTDRNGDTPVHILVRNPPNTLIRLPNSDTGKYKLSRLSEDSESDLTVKLLDLSCRYFTKAQEEASVIGARYDPPWLVQNIVGNTPLHEALIVNQSETMVLRLIELDIEDTAKLINKLNQTPLHLIAGCPLGTYEYLCDEESIKYLVKANEKATHTHDNDGLTPLLRAAKSGNVKVILTLLKNSSHDTKMLPDQKYGQTFWHLLVKQSNYSTSYLIKSRPELRSVLIFRDFEGNTPLHLAIKAGRFDHAINFLKDMDSETVKKLLEQKNDAGITSGDIIRSAPEIPDELEAILNEGLEFIGYRSVYGISTADMDKYVDTIGVIAALLMTVTFTAAFTVPGGQNQETSDKVRKGTPILVKRMAFQAFMFFDISAMCLSTMVLFCLLWILAAGNKGNSVILMDFSIFLLLISFYTTLLTFMTAVYATTIYVQSWIAVYTLIICSLLMLLMHKFVIVEYIGPIGPSFTFYRNKLYKHFCECILLYETVPENIQNSESDQVN</sequence>
<dbReference type="Pfam" id="PF12796">
    <property type="entry name" value="Ank_2"/>
    <property type="match status" value="2"/>
</dbReference>
<accession>A0A803MSP9</accession>
<evidence type="ECO:0000256" key="3">
    <source>
        <dbReference type="ARBA" id="ARBA00022737"/>
    </source>
</evidence>
<dbReference type="GO" id="GO:0005886">
    <property type="term" value="C:plasma membrane"/>
    <property type="evidence" value="ECO:0007669"/>
    <property type="project" value="TreeGrafter"/>
</dbReference>
<evidence type="ECO:0000256" key="1">
    <source>
        <dbReference type="ARBA" id="ARBA00004141"/>
    </source>
</evidence>
<feature type="repeat" description="ANK" evidence="7">
    <location>
        <begin position="563"/>
        <end position="588"/>
    </location>
</feature>
<dbReference type="Gramene" id="AUR62034600-RA">
    <property type="protein sequence ID" value="AUR62034600-RA:cds"/>
    <property type="gene ID" value="AUR62034600"/>
</dbReference>
<evidence type="ECO:0000256" key="6">
    <source>
        <dbReference type="ARBA" id="ARBA00023136"/>
    </source>
</evidence>